<keyword evidence="3" id="KW-0731">Sigma factor</keyword>
<dbReference type="NCBIfam" id="TIGR02937">
    <property type="entry name" value="sigma70-ECF"/>
    <property type="match status" value="1"/>
</dbReference>
<feature type="domain" description="RNA polymerase sigma-70 ECF-like HTH" evidence="5">
    <location>
        <begin position="5"/>
        <end position="185"/>
    </location>
</feature>
<reference evidence="6 7" key="1">
    <citation type="submission" date="2021-11" db="EMBL/GenBank/DDBJ databases">
        <title>Aliifidinibius sp. nov., a new bacterium isolated from saline soil.</title>
        <authorList>
            <person name="Galisteo C."/>
            <person name="De La Haba R."/>
            <person name="Sanchez-Porro C."/>
            <person name="Ventosa A."/>
        </authorList>
    </citation>
    <scope>NUCLEOTIDE SEQUENCE [LARGE SCALE GENOMIC DNA]</scope>
    <source>
        <strain evidence="6 7">KACC 190600</strain>
    </source>
</reference>
<evidence type="ECO:0000256" key="2">
    <source>
        <dbReference type="ARBA" id="ARBA00023015"/>
    </source>
</evidence>
<dbReference type="InterPro" id="IPR036388">
    <property type="entry name" value="WH-like_DNA-bd_sf"/>
</dbReference>
<proteinExistence type="inferred from homology"/>
<dbReference type="PANTHER" id="PTHR43133">
    <property type="entry name" value="RNA POLYMERASE ECF-TYPE SIGMA FACTO"/>
    <property type="match status" value="1"/>
</dbReference>
<dbReference type="InterPro" id="IPR053812">
    <property type="entry name" value="HTH_Sigma70_ECF-like"/>
</dbReference>
<dbReference type="InterPro" id="IPR013325">
    <property type="entry name" value="RNA_pol_sigma_r2"/>
</dbReference>
<dbReference type="InterPro" id="IPR039425">
    <property type="entry name" value="RNA_pol_sigma-70-like"/>
</dbReference>
<organism evidence="6 7">
    <name type="scientific">Fodinibius salicampi</name>
    <dbReference type="NCBI Taxonomy" id="1920655"/>
    <lineage>
        <taxon>Bacteria</taxon>
        <taxon>Pseudomonadati</taxon>
        <taxon>Balneolota</taxon>
        <taxon>Balneolia</taxon>
        <taxon>Balneolales</taxon>
        <taxon>Balneolaceae</taxon>
        <taxon>Fodinibius</taxon>
    </lineage>
</organism>
<keyword evidence="7" id="KW-1185">Reference proteome</keyword>
<comment type="caution">
    <text evidence="6">The sequence shown here is derived from an EMBL/GenBank/DDBJ whole genome shotgun (WGS) entry which is preliminary data.</text>
</comment>
<evidence type="ECO:0000256" key="4">
    <source>
        <dbReference type="ARBA" id="ARBA00023163"/>
    </source>
</evidence>
<evidence type="ECO:0000313" key="7">
    <source>
        <dbReference type="Proteomes" id="UP001207337"/>
    </source>
</evidence>
<evidence type="ECO:0000256" key="3">
    <source>
        <dbReference type="ARBA" id="ARBA00023082"/>
    </source>
</evidence>
<gene>
    <name evidence="6" type="ORF">LQ318_11025</name>
</gene>
<protein>
    <submittedName>
        <fullName evidence="6">Sigma-70 family RNA polymerase sigma factor</fullName>
    </submittedName>
</protein>
<dbReference type="PANTHER" id="PTHR43133:SF39">
    <property type="entry name" value="SIMILAR TO RNA POLYMERASE SIGMA-E FACTOR"/>
    <property type="match status" value="1"/>
</dbReference>
<evidence type="ECO:0000313" key="6">
    <source>
        <dbReference type="EMBL" id="MCW9713440.1"/>
    </source>
</evidence>
<evidence type="ECO:0000259" key="5">
    <source>
        <dbReference type="Pfam" id="PF07638"/>
    </source>
</evidence>
<dbReference type="Gene3D" id="1.10.10.10">
    <property type="entry name" value="Winged helix-like DNA-binding domain superfamily/Winged helix DNA-binding domain"/>
    <property type="match status" value="1"/>
</dbReference>
<dbReference type="SUPFAM" id="SSF88946">
    <property type="entry name" value="Sigma2 domain of RNA polymerase sigma factors"/>
    <property type="match status" value="1"/>
</dbReference>
<dbReference type="InterPro" id="IPR011517">
    <property type="entry name" value="RNA_pol_sigma70_ECF-like"/>
</dbReference>
<dbReference type="Pfam" id="PF07638">
    <property type="entry name" value="Sigma70_ECF"/>
    <property type="match status" value="1"/>
</dbReference>
<dbReference type="Gene3D" id="1.10.1740.10">
    <property type="match status" value="1"/>
</dbReference>
<dbReference type="EMBL" id="JAJNDC010000002">
    <property type="protein sequence ID" value="MCW9713440.1"/>
    <property type="molecule type" value="Genomic_DNA"/>
</dbReference>
<dbReference type="InterPro" id="IPR014284">
    <property type="entry name" value="RNA_pol_sigma-70_dom"/>
</dbReference>
<dbReference type="RefSeq" id="WP_265790113.1">
    <property type="nucleotide sequence ID" value="NZ_BAABRS010000002.1"/>
</dbReference>
<dbReference type="InterPro" id="IPR013324">
    <property type="entry name" value="RNA_pol_sigma_r3/r4-like"/>
</dbReference>
<sequence length="190" mass="22003">MKKKSEVTNLLIKVQRGDEEAYSQLFPLIYKELKRLAYSQLQSEHGEVTISGTELVHEVYIKMIDQEAIEAKNKSHFMAIAARCMRQILVDHARKKKAKKRGGDQKDVTYVDQLLKVHQESEQIIDLDEELDKLAQLDQRMADVVTLRFFGQMTVHATADALGVSERTVKRDWAKARGWLYKELKKKESK</sequence>
<keyword evidence="4" id="KW-0804">Transcription</keyword>
<evidence type="ECO:0000256" key="1">
    <source>
        <dbReference type="ARBA" id="ARBA00010641"/>
    </source>
</evidence>
<name>A0ABT3Q016_9BACT</name>
<dbReference type="SUPFAM" id="SSF88659">
    <property type="entry name" value="Sigma3 and sigma4 domains of RNA polymerase sigma factors"/>
    <property type="match status" value="1"/>
</dbReference>
<dbReference type="NCBIfam" id="TIGR02999">
    <property type="entry name" value="Sig-70_X6"/>
    <property type="match status" value="1"/>
</dbReference>
<comment type="similarity">
    <text evidence="1">Belongs to the sigma-70 factor family. ECF subfamily.</text>
</comment>
<keyword evidence="2" id="KW-0805">Transcription regulation</keyword>
<dbReference type="Proteomes" id="UP001207337">
    <property type="component" value="Unassembled WGS sequence"/>
</dbReference>
<accession>A0ABT3Q016</accession>